<reference evidence="2 3" key="1">
    <citation type="submission" date="2018-06" db="EMBL/GenBank/DDBJ databases">
        <authorList>
            <consortium name="Pathogen Informatics"/>
            <person name="Doyle S."/>
        </authorList>
    </citation>
    <scope>NUCLEOTIDE SEQUENCE [LARGE SCALE GENOMIC DNA]</scope>
    <source>
        <strain evidence="2 3">NCTC12121</strain>
    </source>
</reference>
<name>A0A376DAL9_9GAMM</name>
<evidence type="ECO:0000313" key="2">
    <source>
        <dbReference type="EMBL" id="STC85845.1"/>
    </source>
</evidence>
<accession>A0A376DAL9</accession>
<dbReference type="Pfam" id="PF16967">
    <property type="entry name" value="TcfC"/>
    <property type="match status" value="1"/>
</dbReference>
<dbReference type="SUPFAM" id="SSF56935">
    <property type="entry name" value="Porins"/>
    <property type="match status" value="1"/>
</dbReference>
<dbReference type="OrthoDB" id="6730090at2"/>
<gene>
    <name evidence="2" type="ORF">NCTC12121_00987</name>
</gene>
<evidence type="ECO:0000259" key="1">
    <source>
        <dbReference type="Pfam" id="PF16967"/>
    </source>
</evidence>
<organism evidence="2 3">
    <name type="scientific">Edwardsiella hoshinae</name>
    <dbReference type="NCBI Taxonomy" id="93378"/>
    <lineage>
        <taxon>Bacteria</taxon>
        <taxon>Pseudomonadati</taxon>
        <taxon>Pseudomonadota</taxon>
        <taxon>Gammaproteobacteria</taxon>
        <taxon>Enterobacterales</taxon>
        <taxon>Hafniaceae</taxon>
        <taxon>Edwardsiella</taxon>
    </lineage>
</organism>
<dbReference type="EMBL" id="UFXZ01000001">
    <property type="protein sequence ID" value="STC85845.1"/>
    <property type="molecule type" value="Genomic_DNA"/>
</dbReference>
<feature type="domain" description="Pilus assembly protein E-set like" evidence="1">
    <location>
        <begin position="324"/>
        <end position="380"/>
    </location>
</feature>
<proteinExistence type="predicted"/>
<dbReference type="AlphaFoldDB" id="A0A376DAL9"/>
<dbReference type="InterPro" id="IPR032636">
    <property type="entry name" value="Pilus_assem_E-set-like_dom"/>
</dbReference>
<sequence>MDIVGKQSFFRLLIFTSALAPYDTEAQTLRLAHRATSAAPTELAVNRPIDLAQRTSVPTAKTRELAAVSPTTLALARGMQLASGQSLAQSRYNKILVPSPMSITLVLPQLAEERFDGQLALDSVQIDDTAAVARFLQQAGLQEGYAHQAAAQLAAGAQHDARCKGNRSQCVVPSDGMALVIDYYARQVRLFFAPAWFARNERQRAWLRAGDGQAVLVNHASLSANRYSDSNSLYLRDYGLLGLPGGYLKYDAYATEWQREITDLNYVWQRRWAKAQLGSIGNSYDFNPSAQRGLFRNSQLHGVLLGNSAELRLRHRDDRSYTYYAPLPGVLEVWREDRLLLRRSVSAGIGELAYHQLPTGIYPVRVLLKGLDEALFSSQSLLIVNDGAALEGISSHLSAGRLQRHSYYGNAWMSELGVTIPIGERLSLSGLADYVGGEWLASLGGEMRSNDFSLSLMHSQGNRDYLKSDLTATWRLLSLQFTQERYRERAWARAEPEESAELAALQTVALPSPGFDARQRQSGETVKRSSLLVNYSLALTPEHNLQLGYQRFNEGEQETRNHSYNLSLFSRLPWQLNLTAVASYSRSDMWSVSLGLSRIFGDLQINSNYLQQDHGHWSSQNMLNYNRRLNDAWQVNAQAGQQFTDNGPQSSLSAGATYQHGLDARGQLYLAGGRPLTGSLDVQSSQLLSADGIRFQRPSELSQQSFLRLPPPQQGAMQLGLNDLASGYTRYYTPEQGRIIALPPYSRYRLEGKLIGGNQLFDNRQARYQQQVDLLPGRLIDATRPVITVRSQAVLVRRHSQPVESLRCSGAGCVGVQRLQAGLFMLQLQQNGRIQLQAGDQICATLASPHLLPSDQLPIVECQGEQGEQDDTRTQ</sequence>
<dbReference type="Proteomes" id="UP000255248">
    <property type="component" value="Unassembled WGS sequence"/>
</dbReference>
<protein>
    <recommendedName>
        <fullName evidence="1">Pilus assembly protein E-set like domain-containing protein</fullName>
    </recommendedName>
</protein>
<dbReference type="STRING" id="93378.A9798_04555"/>
<evidence type="ECO:0000313" key="3">
    <source>
        <dbReference type="Proteomes" id="UP000255248"/>
    </source>
</evidence>